<dbReference type="EMBL" id="LLFE01000118">
    <property type="protein sequence ID" value="KQD15031.1"/>
    <property type="molecule type" value="Genomic_DNA"/>
</dbReference>
<reference evidence="2 4" key="2">
    <citation type="submission" date="2018-10" db="EMBL/GenBank/DDBJ databases">
        <title>GWAS and RNA-Seq identify cryptic mechanisms of antimicrobial resistance in Acinetobacter baumannii.</title>
        <authorList>
            <person name="Sahl J.W."/>
        </authorList>
    </citation>
    <scope>NUCLEOTIDE SEQUENCE [LARGE SCALE GENOMIC DNA]</scope>
    <source>
        <strain evidence="2 4">TG31299</strain>
    </source>
</reference>
<comment type="caution">
    <text evidence="2">The sequence shown here is derived from an EMBL/GenBank/DDBJ whole genome shotgun (WGS) entry which is preliminary data.</text>
</comment>
<dbReference type="GO" id="GO:0004519">
    <property type="term" value="F:endonuclease activity"/>
    <property type="evidence" value="ECO:0007669"/>
    <property type="project" value="UniProtKB-KW"/>
</dbReference>
<keyword evidence="2" id="KW-0255">Endonuclease</keyword>
<evidence type="ECO:0000313" key="3">
    <source>
        <dbReference type="Proteomes" id="UP000051322"/>
    </source>
</evidence>
<dbReference type="RefSeq" id="WP_000160473.1">
    <property type="nucleotide sequence ID" value="NZ_AP024802.1"/>
</dbReference>
<evidence type="ECO:0000313" key="2">
    <source>
        <dbReference type="EMBL" id="RSP67801.1"/>
    </source>
</evidence>
<sequence>MTKHILFALGQVVATKNAVEFMNQHGIIPLDLLYRHQHGDWGDLNESDRESNEQALIEDHRIFSSYKFSNEKVWVITEADRTLTTILLPSDY</sequence>
<dbReference type="AlphaFoldDB" id="A0A3R9SR34"/>
<gene>
    <name evidence="1" type="ORF">APD06_16090</name>
    <name evidence="2" type="ORF">EA722_19625</name>
</gene>
<protein>
    <submittedName>
        <fullName evidence="2">Type I restriction endonuclease subunit M</fullName>
    </submittedName>
</protein>
<organism evidence="2 4">
    <name type="scientific">Acinetobacter baumannii</name>
    <dbReference type="NCBI Taxonomy" id="470"/>
    <lineage>
        <taxon>Bacteria</taxon>
        <taxon>Pseudomonadati</taxon>
        <taxon>Pseudomonadota</taxon>
        <taxon>Gammaproteobacteria</taxon>
        <taxon>Moraxellales</taxon>
        <taxon>Moraxellaceae</taxon>
        <taxon>Acinetobacter</taxon>
        <taxon>Acinetobacter calcoaceticus/baumannii complex</taxon>
    </lineage>
</organism>
<evidence type="ECO:0000313" key="4">
    <source>
        <dbReference type="Proteomes" id="UP000269597"/>
    </source>
</evidence>
<dbReference type="EMBL" id="RFBY01000156">
    <property type="protein sequence ID" value="RSP67801.1"/>
    <property type="molecule type" value="Genomic_DNA"/>
</dbReference>
<keyword evidence="2" id="KW-0378">Hydrolase</keyword>
<keyword evidence="2" id="KW-0540">Nuclease</keyword>
<dbReference type="Proteomes" id="UP000269597">
    <property type="component" value="Unassembled WGS sequence"/>
</dbReference>
<evidence type="ECO:0000313" key="1">
    <source>
        <dbReference type="EMBL" id="KQD15031.1"/>
    </source>
</evidence>
<proteinExistence type="predicted"/>
<dbReference type="Proteomes" id="UP000051322">
    <property type="component" value="Unassembled WGS sequence"/>
</dbReference>
<accession>A0A3R9SR34</accession>
<reference evidence="1 3" key="1">
    <citation type="submission" date="2015-10" db="EMBL/GenBank/DDBJ databases">
        <title>The utility of whole genome sequencing in characterizing Acinetobacter epidemiology and analyzing hospital outbreaks.</title>
        <authorList>
            <person name="Ozer E.A."/>
            <person name="Fitzpatrick M.A."/>
            <person name="Hauser A.R."/>
        </authorList>
    </citation>
    <scope>NUCLEOTIDE SEQUENCE [LARGE SCALE GENOMIC DNA]</scope>
    <source>
        <strain evidence="1 3">ABBL059</strain>
    </source>
</reference>
<name>A0A3R9SR34_ACIBA</name>